<dbReference type="STRING" id="880071.Fleli_2508"/>
<evidence type="ECO:0000256" key="1">
    <source>
        <dbReference type="ARBA" id="ARBA00022617"/>
    </source>
</evidence>
<dbReference type="PROSITE" id="PS51257">
    <property type="entry name" value="PROKAR_LIPOPROTEIN"/>
    <property type="match status" value="1"/>
</dbReference>
<evidence type="ECO:0000259" key="6">
    <source>
        <dbReference type="PROSITE" id="PS51007"/>
    </source>
</evidence>
<dbReference type="GO" id="GO:0009055">
    <property type="term" value="F:electron transfer activity"/>
    <property type="evidence" value="ECO:0007669"/>
    <property type="project" value="InterPro"/>
</dbReference>
<evidence type="ECO:0000256" key="4">
    <source>
        <dbReference type="PROSITE-ProRule" id="PRU00433"/>
    </source>
</evidence>
<evidence type="ECO:0000313" key="7">
    <source>
        <dbReference type="EMBL" id="AFM04873.1"/>
    </source>
</evidence>
<dbReference type="Pfam" id="PF13442">
    <property type="entry name" value="Cytochrome_CBB3"/>
    <property type="match status" value="1"/>
</dbReference>
<sequence length="235" mass="26868" precursor="true">MKLFNTFTFSTLYAVLGVAMMTFLTSCGAEENYPGVEYAPQMYHSVPYDPLTQVVENENHWYSIFDDYFNTSPASIYGYYTKEELAENPKLRKKVSNMLMPPVGTVKRQKYQTEELEGTSMFYEIHKDSIELASRTWVNPLPKDSEQALADGKELFTTYCAACHGAEGKGDGKVGAVYNGVPNYTAGRYKTLNEGWIFHVITYGKGRMWPVKVQLNPEERWKVVRYVQQLQQGKP</sequence>
<feature type="chain" id="PRO_5003685876" evidence="5">
    <location>
        <begin position="30"/>
        <end position="235"/>
    </location>
</feature>
<dbReference type="PANTHER" id="PTHR40394">
    <property type="entry name" value="LIPOPROTEIN-RELATED"/>
    <property type="match status" value="1"/>
</dbReference>
<dbReference type="SUPFAM" id="SSF46626">
    <property type="entry name" value="Cytochrome c"/>
    <property type="match status" value="1"/>
</dbReference>
<dbReference type="InterPro" id="IPR009056">
    <property type="entry name" value="Cyt_c-like_dom"/>
</dbReference>
<feature type="signal peptide" evidence="5">
    <location>
        <begin position="1"/>
        <end position="29"/>
    </location>
</feature>
<dbReference type="EMBL" id="CP003345">
    <property type="protein sequence ID" value="AFM04873.1"/>
    <property type="molecule type" value="Genomic_DNA"/>
</dbReference>
<dbReference type="OrthoDB" id="9796771at2"/>
<keyword evidence="2 4" id="KW-0479">Metal-binding</keyword>
<dbReference type="KEGG" id="fli:Fleli_2508"/>
<dbReference type="eggNOG" id="COG2010">
    <property type="taxonomic scope" value="Bacteria"/>
</dbReference>
<organism evidence="7 8">
    <name type="scientific">Bernardetia litoralis (strain ATCC 23117 / DSM 6794 / NBRC 15988 / NCIMB 1366 / Fx l1 / Sio-4)</name>
    <name type="common">Flexibacter litoralis</name>
    <dbReference type="NCBI Taxonomy" id="880071"/>
    <lineage>
        <taxon>Bacteria</taxon>
        <taxon>Pseudomonadati</taxon>
        <taxon>Bacteroidota</taxon>
        <taxon>Cytophagia</taxon>
        <taxon>Cytophagales</taxon>
        <taxon>Bernardetiaceae</taxon>
        <taxon>Bernardetia</taxon>
    </lineage>
</organism>
<dbReference type="InterPro" id="IPR036909">
    <property type="entry name" value="Cyt_c-like_dom_sf"/>
</dbReference>
<evidence type="ECO:0000256" key="2">
    <source>
        <dbReference type="ARBA" id="ARBA00022723"/>
    </source>
</evidence>
<gene>
    <name evidence="7" type="ordered locus">Fleli_2508</name>
</gene>
<dbReference type="Gene3D" id="1.10.760.10">
    <property type="entry name" value="Cytochrome c-like domain"/>
    <property type="match status" value="1"/>
</dbReference>
<reference evidence="8" key="1">
    <citation type="submission" date="2012-06" db="EMBL/GenBank/DDBJ databases">
        <title>The complete genome of Flexibacter litoralis DSM 6794.</title>
        <authorList>
            <person name="Lucas S."/>
            <person name="Copeland A."/>
            <person name="Lapidus A."/>
            <person name="Glavina del Rio T."/>
            <person name="Dalin E."/>
            <person name="Tice H."/>
            <person name="Bruce D."/>
            <person name="Goodwin L."/>
            <person name="Pitluck S."/>
            <person name="Peters L."/>
            <person name="Ovchinnikova G."/>
            <person name="Lu M."/>
            <person name="Kyrpides N."/>
            <person name="Mavromatis K."/>
            <person name="Ivanova N."/>
            <person name="Brettin T."/>
            <person name="Detter J.C."/>
            <person name="Han C."/>
            <person name="Larimer F."/>
            <person name="Land M."/>
            <person name="Hauser L."/>
            <person name="Markowitz V."/>
            <person name="Cheng J.-F."/>
            <person name="Hugenholtz P."/>
            <person name="Woyke T."/>
            <person name="Wu D."/>
            <person name="Spring S."/>
            <person name="Lang E."/>
            <person name="Kopitz M."/>
            <person name="Brambilla E."/>
            <person name="Klenk H.-P."/>
            <person name="Eisen J.A."/>
        </authorList>
    </citation>
    <scope>NUCLEOTIDE SEQUENCE [LARGE SCALE GENOMIC DNA]</scope>
    <source>
        <strain evidence="8">ATCC 23117 / DSM 6794 / NBRC 15988 / NCIMB 1366 / Sio-4</strain>
    </source>
</reference>
<dbReference type="AlphaFoldDB" id="I4ALN8"/>
<dbReference type="PANTHER" id="PTHR40394:SF2">
    <property type="entry name" value="QUINOL:CYTOCHROME C OXIDOREDUCTASE MEMBRANE PROTEIN"/>
    <property type="match status" value="1"/>
</dbReference>
<dbReference type="GO" id="GO:0046872">
    <property type="term" value="F:metal ion binding"/>
    <property type="evidence" value="ECO:0007669"/>
    <property type="project" value="UniProtKB-KW"/>
</dbReference>
<keyword evidence="1 4" id="KW-0349">Heme</keyword>
<dbReference type="Proteomes" id="UP000006054">
    <property type="component" value="Chromosome"/>
</dbReference>
<evidence type="ECO:0000313" key="8">
    <source>
        <dbReference type="Proteomes" id="UP000006054"/>
    </source>
</evidence>
<dbReference type="GO" id="GO:0020037">
    <property type="term" value="F:heme binding"/>
    <property type="evidence" value="ECO:0007669"/>
    <property type="project" value="InterPro"/>
</dbReference>
<dbReference type="PROSITE" id="PS51007">
    <property type="entry name" value="CYTC"/>
    <property type="match status" value="1"/>
</dbReference>
<protein>
    <submittedName>
        <fullName evidence="7">Cytochrome c, mono-and diheme variants family</fullName>
    </submittedName>
</protein>
<dbReference type="RefSeq" id="WP_014798310.1">
    <property type="nucleotide sequence ID" value="NC_018018.1"/>
</dbReference>
<dbReference type="HOGENOM" id="CLU_088548_0_0_10"/>
<keyword evidence="8" id="KW-1185">Reference proteome</keyword>
<feature type="domain" description="Cytochrome c" evidence="6">
    <location>
        <begin position="147"/>
        <end position="231"/>
    </location>
</feature>
<keyword evidence="3 4" id="KW-0408">Iron</keyword>
<accession>I4ALN8</accession>
<evidence type="ECO:0000256" key="3">
    <source>
        <dbReference type="ARBA" id="ARBA00023004"/>
    </source>
</evidence>
<keyword evidence="5" id="KW-0732">Signal</keyword>
<evidence type="ECO:0000256" key="5">
    <source>
        <dbReference type="SAM" id="SignalP"/>
    </source>
</evidence>
<dbReference type="PATRIC" id="fig|880071.3.peg.2497"/>
<name>I4ALN8_BERLS</name>
<proteinExistence type="predicted"/>